<feature type="transmembrane region" description="Helical" evidence="1">
    <location>
        <begin position="215"/>
        <end position="235"/>
    </location>
</feature>
<dbReference type="AlphaFoldDB" id="A0AAQ2ITP0"/>
<keyword evidence="1" id="KW-1133">Transmembrane helix</keyword>
<proteinExistence type="predicted"/>
<reference evidence="2 3" key="1">
    <citation type="submission" date="2017-12" db="EMBL/GenBank/DDBJ databases">
        <authorList>
            <person name="Paulsen S."/>
            <person name="Gram L.K."/>
        </authorList>
    </citation>
    <scope>NUCLEOTIDE SEQUENCE [LARGE SCALE GENOMIC DNA]</scope>
    <source>
        <strain evidence="2 3">S1607</strain>
    </source>
</reference>
<keyword evidence="1" id="KW-0812">Transmembrane</keyword>
<name>A0AAQ2ITP0_PSEO7</name>
<protein>
    <submittedName>
        <fullName evidence="2">Uncharacterized protein</fullName>
    </submittedName>
</protein>
<feature type="transmembrane region" description="Helical" evidence="1">
    <location>
        <begin position="255"/>
        <end position="279"/>
    </location>
</feature>
<feature type="transmembrane region" description="Helical" evidence="1">
    <location>
        <begin position="21"/>
        <end position="42"/>
    </location>
</feature>
<gene>
    <name evidence="2" type="ORF">CWB74_05365</name>
</gene>
<organism evidence="2 3">
    <name type="scientific">Pseudoalteromonas piscicida</name>
    <dbReference type="NCBI Taxonomy" id="43662"/>
    <lineage>
        <taxon>Bacteria</taxon>
        <taxon>Pseudomonadati</taxon>
        <taxon>Pseudomonadota</taxon>
        <taxon>Gammaproteobacteria</taxon>
        <taxon>Alteromonadales</taxon>
        <taxon>Pseudoalteromonadaceae</taxon>
        <taxon>Pseudoalteromonas</taxon>
    </lineage>
</organism>
<comment type="caution">
    <text evidence="2">The sequence shown here is derived from an EMBL/GenBank/DDBJ whole genome shotgun (WGS) entry which is preliminary data.</text>
</comment>
<dbReference type="Proteomes" id="UP000305423">
    <property type="component" value="Unassembled WGS sequence"/>
</dbReference>
<feature type="transmembrane region" description="Helical" evidence="1">
    <location>
        <begin position="48"/>
        <end position="69"/>
    </location>
</feature>
<accession>A0AAQ2ITP0</accession>
<reference evidence="3" key="2">
    <citation type="submission" date="2019-06" db="EMBL/GenBank/DDBJ databases">
        <title>Co-occurence of chitin degradation, pigmentation and bioactivity in marine Pseudoalteromonas.</title>
        <authorList>
            <person name="Sonnenschein E.C."/>
            <person name="Bech P.K."/>
        </authorList>
    </citation>
    <scope>NUCLEOTIDE SEQUENCE [LARGE SCALE GENOMIC DNA]</scope>
    <source>
        <strain evidence="3">S1607</strain>
    </source>
</reference>
<evidence type="ECO:0000313" key="2">
    <source>
        <dbReference type="EMBL" id="TMN79971.1"/>
    </source>
</evidence>
<evidence type="ECO:0000256" key="1">
    <source>
        <dbReference type="SAM" id="Phobius"/>
    </source>
</evidence>
<dbReference type="RefSeq" id="WP_045965143.1">
    <property type="nucleotide sequence ID" value="NZ_JXXW01000051.1"/>
</dbReference>
<dbReference type="EMBL" id="PNEL01000013">
    <property type="protein sequence ID" value="TMN79971.1"/>
    <property type="molecule type" value="Genomic_DNA"/>
</dbReference>
<evidence type="ECO:0000313" key="3">
    <source>
        <dbReference type="Proteomes" id="UP000305423"/>
    </source>
</evidence>
<keyword evidence="1" id="KW-0472">Membrane</keyword>
<sequence length="369" mass="43393">MQEDVKKREVAFHQAKRSRHFMFYISLMGLIGVAVFVTSYFFTFNSDLYKIFLIADGFAIVTLLIYWYLQVKPIYISTNYQGDSYYKDRAQDKLDMINEIEEAISIYAIEKSNLEYLEEYIGKRTEDIFPYDHDFETFDKSVLTDSTKLQLFKSSLKSIKEQVNKRLTQSTFKEANQQPEDHEKDKSTQRMMKLIDIVTSRLKNEIAQLSKRADIYIVFGSAITMMAGLFLYFTVQEFLELYNSKAGTDKIAWTMYDTLAIAVRFSIVLFIEVFAFYYLRLYRNIMENIKFYQNEITNIEMKILSLHTLEGEKCNESLKILITELSQTERNFVIDKNKTTVDIEKSKLESDFAKSSTDNIVKMVKAIRR</sequence>